<accession>A0ACA9KHV4</accession>
<comment type="caution">
    <text evidence="1">The sequence shown here is derived from an EMBL/GenBank/DDBJ whole genome shotgun (WGS) entry which is preliminary data.</text>
</comment>
<sequence length="872" mass="98827">MAIRESDVNVRISSINILTLIHQIGLLDDEERDQLSLLIYCDIPKVRRAIAPFVKISLEDFIKEKRTKVQTLLVSSGTKRKRNVDSGSSEESNATKQSWVSFKCLAEFFVNCNKVLEDTQKANEQAEDEIGEAESDDGALIRSIGNVESSRIGLSVQDLWGYLDALKEWQKLADYLSKDHSSTSQNAESPNNGNSSNAIEEFYRLGEKEESALVEVFVKCLQLSLSENLTPKDKKKADGQIDETRAEISRTMITVLPRLLTKYAPDAGRIAEVLQIPQMMDLSVYSDLRMQKAYELLVEDVKKLFLKHTHSVVLVNASATFQYMRQFKNFASTVETSLGELQDEVTKNFLDECENNDLSVEDLTSDQVHSLSVALGRLEHVITVINVMDTSEENDDVYECIIKLVGRGLLGNYEEEKMVTSAINFLWYYLLWKVEYLSSKEHDKNVTPDTLDNFIVKRDQIIKILFDVGVSVSSGAQHTVRLAAFRALGNIYWLFSSDLFHNSGTSDLSKLRFTCQPDIQEKIEKFVAEEIEMATKNIDMVIEPEEKFQIMEIIGTLLRGVRGGWFHASHAASVICQFGTLGGDLDDVIKKLMHEFRERMSSEEAKLHANVFISSLKKSHMLYSRDTHDVSSSKDADHIIELQREGIAYVFSSVSEYQRTDNNDAIPKMIKFFKILGMLLVEVGPGDACEIESILKEELESQKVDVNETEKQWEPYYSYFLKVNSIAKKGTTKKGNAKSSLRKKRPSDPKRKSRDHHVDSNSENQENNEEIIAPSSNKLRNGNIAPSSFGDEDANNSLDNSEMPLSIKRSAPVDDDIEITESPPKKRRPTTERKTSNEEPNEEVFGNGNSDRESVESFQSVSDRRNKKRVRR</sequence>
<evidence type="ECO:0000313" key="2">
    <source>
        <dbReference type="Proteomes" id="UP000789525"/>
    </source>
</evidence>
<name>A0ACA9KHV4_9GLOM</name>
<protein>
    <submittedName>
        <fullName evidence="1">9680_t:CDS:1</fullName>
    </submittedName>
</protein>
<dbReference type="EMBL" id="CAJVPT010002045">
    <property type="protein sequence ID" value="CAG8473952.1"/>
    <property type="molecule type" value="Genomic_DNA"/>
</dbReference>
<organism evidence="1 2">
    <name type="scientific">Acaulospora colombiana</name>
    <dbReference type="NCBI Taxonomy" id="27376"/>
    <lineage>
        <taxon>Eukaryota</taxon>
        <taxon>Fungi</taxon>
        <taxon>Fungi incertae sedis</taxon>
        <taxon>Mucoromycota</taxon>
        <taxon>Glomeromycotina</taxon>
        <taxon>Glomeromycetes</taxon>
        <taxon>Diversisporales</taxon>
        <taxon>Acaulosporaceae</taxon>
        <taxon>Acaulospora</taxon>
    </lineage>
</organism>
<keyword evidence="2" id="KW-1185">Reference proteome</keyword>
<proteinExistence type="predicted"/>
<reference evidence="1" key="1">
    <citation type="submission" date="2021-06" db="EMBL/GenBank/DDBJ databases">
        <authorList>
            <person name="Kallberg Y."/>
            <person name="Tangrot J."/>
            <person name="Rosling A."/>
        </authorList>
    </citation>
    <scope>NUCLEOTIDE SEQUENCE</scope>
    <source>
        <strain evidence="1">CL356</strain>
    </source>
</reference>
<evidence type="ECO:0000313" key="1">
    <source>
        <dbReference type="EMBL" id="CAG8473952.1"/>
    </source>
</evidence>
<dbReference type="Proteomes" id="UP000789525">
    <property type="component" value="Unassembled WGS sequence"/>
</dbReference>
<gene>
    <name evidence="1" type="ORF">ACOLOM_LOCUS1710</name>
</gene>